<evidence type="ECO:0000256" key="4">
    <source>
        <dbReference type="ARBA" id="ARBA00023136"/>
    </source>
</evidence>
<keyword evidence="4 5" id="KW-0472">Membrane</keyword>
<evidence type="ECO:0000256" key="2">
    <source>
        <dbReference type="ARBA" id="ARBA00022692"/>
    </source>
</evidence>
<protein>
    <recommendedName>
        <fullName evidence="8">Energy-coupling factor transporter transmembrane protein EcfT</fullName>
    </recommendedName>
</protein>
<proteinExistence type="predicted"/>
<feature type="transmembrane region" description="Helical" evidence="5">
    <location>
        <begin position="81"/>
        <end position="97"/>
    </location>
</feature>
<comment type="subcellular location">
    <subcellularLocation>
        <location evidence="1">Membrane</location>
        <topology evidence="1">Multi-pass membrane protein</topology>
    </subcellularLocation>
</comment>
<dbReference type="EMBL" id="CP015519">
    <property type="protein sequence ID" value="APG28824.1"/>
    <property type="molecule type" value="Genomic_DNA"/>
</dbReference>
<evidence type="ECO:0000313" key="6">
    <source>
        <dbReference type="EMBL" id="APG28824.1"/>
    </source>
</evidence>
<evidence type="ECO:0008006" key="8">
    <source>
        <dbReference type="Google" id="ProtNLM"/>
    </source>
</evidence>
<evidence type="ECO:0000313" key="7">
    <source>
        <dbReference type="Proteomes" id="UP000182517"/>
    </source>
</evidence>
<dbReference type="KEGG" id="pef:A7E78_13895"/>
<feature type="transmembrane region" description="Helical" evidence="5">
    <location>
        <begin position="103"/>
        <end position="124"/>
    </location>
</feature>
<gene>
    <name evidence="6" type="ORF">A7E78_13895</name>
</gene>
<evidence type="ECO:0000256" key="5">
    <source>
        <dbReference type="SAM" id="Phobius"/>
    </source>
</evidence>
<organism evidence="6 7">
    <name type="scientific">Syntrophotalea acetylenivorans</name>
    <dbReference type="NCBI Taxonomy" id="1842532"/>
    <lineage>
        <taxon>Bacteria</taxon>
        <taxon>Pseudomonadati</taxon>
        <taxon>Thermodesulfobacteriota</taxon>
        <taxon>Desulfuromonadia</taxon>
        <taxon>Desulfuromonadales</taxon>
        <taxon>Syntrophotaleaceae</taxon>
        <taxon>Syntrophotalea</taxon>
    </lineage>
</organism>
<keyword evidence="2 5" id="KW-0812">Transmembrane</keyword>
<sequence length="230" mass="25564">MLSVKLFSPRKVSLPSASLEGPAPAGDAKWVGLRMLLALTLSCLAFAARTIPFLLVLTTVNLALLWYLGNGQISLRRELKAFVWQTLVILALYLIRFQNLTGLWGGFQISWQLFLALLPSMTFVRSTSQTRIVQALNRVMPCRTAFVLSTCLKFAPHLLAEIRSIYEGQVLRGARILPRDLAKPWHWIDLLHCVVVPAVVQSMALAGNIALAARARDFGSQPKRTCWPGL</sequence>
<dbReference type="AlphaFoldDB" id="A0A1L3GS96"/>
<dbReference type="STRING" id="1842532.A7E78_13895"/>
<dbReference type="Proteomes" id="UP000182517">
    <property type="component" value="Chromosome"/>
</dbReference>
<dbReference type="OrthoDB" id="5402274at2"/>
<keyword evidence="3 5" id="KW-1133">Transmembrane helix</keyword>
<dbReference type="RefSeq" id="WP_072284848.1">
    <property type="nucleotide sequence ID" value="NZ_CP015519.1"/>
</dbReference>
<reference evidence="6 7" key="1">
    <citation type="journal article" date="2017" name="Genome Announc.">
        <title>Complete Genome Sequences of Two Acetylene-Fermenting Pelobacter acetylenicus Strains.</title>
        <authorList>
            <person name="Sutton J.M."/>
            <person name="Baesman S.M."/>
            <person name="Fierst J.L."/>
            <person name="Poret-Peterson A.T."/>
            <person name="Oremland R.S."/>
            <person name="Dunlap D.S."/>
            <person name="Akob D.M."/>
        </authorList>
    </citation>
    <scope>NUCLEOTIDE SEQUENCE [LARGE SCALE GENOMIC DNA]</scope>
    <source>
        <strain evidence="6 7">SFB93</strain>
    </source>
</reference>
<dbReference type="CDD" id="cd16914">
    <property type="entry name" value="EcfT"/>
    <property type="match status" value="1"/>
</dbReference>
<feature type="transmembrane region" description="Helical" evidence="5">
    <location>
        <begin position="36"/>
        <end position="69"/>
    </location>
</feature>
<accession>A0A1L3GS96</accession>
<name>A0A1L3GS96_9BACT</name>
<dbReference type="GO" id="GO:0005886">
    <property type="term" value="C:plasma membrane"/>
    <property type="evidence" value="ECO:0007669"/>
    <property type="project" value="UniProtKB-ARBA"/>
</dbReference>
<evidence type="ECO:0000256" key="3">
    <source>
        <dbReference type="ARBA" id="ARBA00022989"/>
    </source>
</evidence>
<keyword evidence="7" id="KW-1185">Reference proteome</keyword>
<dbReference type="InterPro" id="IPR003339">
    <property type="entry name" value="ABC/ECF_trnsptr_transmembrane"/>
</dbReference>
<evidence type="ECO:0000256" key="1">
    <source>
        <dbReference type="ARBA" id="ARBA00004141"/>
    </source>
</evidence>